<name>A0ABP8ZSN7_9MICO</name>
<evidence type="ECO:0000313" key="2">
    <source>
        <dbReference type="EMBL" id="GAA4764227.1"/>
    </source>
</evidence>
<dbReference type="EMBL" id="BAABKO010000001">
    <property type="protein sequence ID" value="GAA4764227.1"/>
    <property type="molecule type" value="Genomic_DNA"/>
</dbReference>
<feature type="compositionally biased region" description="Basic and acidic residues" evidence="1">
    <location>
        <begin position="20"/>
        <end position="36"/>
    </location>
</feature>
<sequence length="114" mass="12334">MEGGDPAEGGDGLLGPRQVGGEHEDAVVRDRREPGGQRRHGTPVRRMLAHPRRGGVCTPAFWPHHDERPAPRRGGERVCEERAAPDLEEGLVGPADACRPPSREDDRGRHDAGG</sequence>
<feature type="compositionally biased region" description="Basic residues" evidence="1">
    <location>
        <begin position="37"/>
        <end position="53"/>
    </location>
</feature>
<feature type="compositionally biased region" description="Basic and acidic residues" evidence="1">
    <location>
        <begin position="101"/>
        <end position="114"/>
    </location>
</feature>
<reference evidence="3" key="1">
    <citation type="journal article" date="2019" name="Int. J. Syst. Evol. Microbiol.">
        <title>The Global Catalogue of Microorganisms (GCM) 10K type strain sequencing project: providing services to taxonomists for standard genome sequencing and annotation.</title>
        <authorList>
            <consortium name="The Broad Institute Genomics Platform"/>
            <consortium name="The Broad Institute Genome Sequencing Center for Infectious Disease"/>
            <person name="Wu L."/>
            <person name="Ma J."/>
        </authorList>
    </citation>
    <scope>NUCLEOTIDE SEQUENCE [LARGE SCALE GENOMIC DNA]</scope>
    <source>
        <strain evidence="3">JCM 18537</strain>
    </source>
</reference>
<evidence type="ECO:0000313" key="3">
    <source>
        <dbReference type="Proteomes" id="UP001501645"/>
    </source>
</evidence>
<dbReference type="Proteomes" id="UP001501645">
    <property type="component" value="Unassembled WGS sequence"/>
</dbReference>
<proteinExistence type="predicted"/>
<comment type="caution">
    <text evidence="2">The sequence shown here is derived from an EMBL/GenBank/DDBJ whole genome shotgun (WGS) entry which is preliminary data.</text>
</comment>
<feature type="compositionally biased region" description="Gly residues" evidence="1">
    <location>
        <begin position="1"/>
        <end position="13"/>
    </location>
</feature>
<protein>
    <submittedName>
        <fullName evidence="2">Uncharacterized protein</fullName>
    </submittedName>
</protein>
<evidence type="ECO:0000256" key="1">
    <source>
        <dbReference type="SAM" id="MobiDB-lite"/>
    </source>
</evidence>
<feature type="compositionally biased region" description="Basic and acidic residues" evidence="1">
    <location>
        <begin position="63"/>
        <end position="85"/>
    </location>
</feature>
<keyword evidence="3" id="KW-1185">Reference proteome</keyword>
<accession>A0ABP8ZSN7</accession>
<feature type="region of interest" description="Disordered" evidence="1">
    <location>
        <begin position="1"/>
        <end position="114"/>
    </location>
</feature>
<organism evidence="2 3">
    <name type="scientific">Microbacterium gilvum</name>
    <dbReference type="NCBI Taxonomy" id="1336204"/>
    <lineage>
        <taxon>Bacteria</taxon>
        <taxon>Bacillati</taxon>
        <taxon>Actinomycetota</taxon>
        <taxon>Actinomycetes</taxon>
        <taxon>Micrococcales</taxon>
        <taxon>Microbacteriaceae</taxon>
        <taxon>Microbacterium</taxon>
    </lineage>
</organism>
<gene>
    <name evidence="2" type="ORF">GCM10023351_03690</name>
</gene>